<evidence type="ECO:0000256" key="1">
    <source>
        <dbReference type="SAM" id="MobiDB-lite"/>
    </source>
</evidence>
<sequence length="260" mass="27421">MATYGPEYEGKTAISKDGKRRIVIRNGEAVVDTSYTPPASSGGPAKTSADDRKALIAAQSRAAAERDAMRSYRSAGHAIKKISGPTKAAWLDAITPKPDGGILDKIGGILGTPFRALEDDETLGAMDELSTVGASAALKNSANVKGAASDKDMALIRLAGLGPYKTQGENTRIVKDAMYQSGLEQLRAKLTAQWIARNGSLSNPNAKGQTFESYLTLGEGMYADRMSGRTKPRTKSLPKPPPSAKGAKPVTIDLEGNIVE</sequence>
<name>A0ABY1Q5D9_9SPHN</name>
<reference evidence="2 3" key="1">
    <citation type="submission" date="2017-05" db="EMBL/GenBank/DDBJ databases">
        <authorList>
            <person name="Varghese N."/>
            <person name="Submissions S."/>
        </authorList>
    </citation>
    <scope>NUCLEOTIDE SEQUENCE [LARGE SCALE GENOMIC DNA]</scope>
    <source>
        <strain evidence="2 3">SM16</strain>
    </source>
</reference>
<evidence type="ECO:0000313" key="3">
    <source>
        <dbReference type="Proteomes" id="UP001157910"/>
    </source>
</evidence>
<gene>
    <name evidence="2" type="ORF">SAMN06296065_102466</name>
</gene>
<accession>A0ABY1Q5D9</accession>
<dbReference type="Proteomes" id="UP001157910">
    <property type="component" value="Unassembled WGS sequence"/>
</dbReference>
<keyword evidence="3" id="KW-1185">Reference proteome</keyword>
<proteinExistence type="predicted"/>
<protein>
    <submittedName>
        <fullName evidence="2">Uncharacterized protein</fullName>
    </submittedName>
</protein>
<feature type="region of interest" description="Disordered" evidence="1">
    <location>
        <begin position="31"/>
        <end position="51"/>
    </location>
</feature>
<feature type="region of interest" description="Disordered" evidence="1">
    <location>
        <begin position="224"/>
        <end position="260"/>
    </location>
</feature>
<dbReference type="EMBL" id="FXUI01000002">
    <property type="protein sequence ID" value="SMP58408.1"/>
    <property type="molecule type" value="Genomic_DNA"/>
</dbReference>
<organism evidence="2 3">
    <name type="scientific">Novosphingobium panipatense</name>
    <dbReference type="NCBI Taxonomy" id="428991"/>
    <lineage>
        <taxon>Bacteria</taxon>
        <taxon>Pseudomonadati</taxon>
        <taxon>Pseudomonadota</taxon>
        <taxon>Alphaproteobacteria</taxon>
        <taxon>Sphingomonadales</taxon>
        <taxon>Sphingomonadaceae</taxon>
        <taxon>Novosphingobium</taxon>
    </lineage>
</organism>
<dbReference type="RefSeq" id="WP_283405439.1">
    <property type="nucleotide sequence ID" value="NZ_FXUI01000002.1"/>
</dbReference>
<evidence type="ECO:0000313" key="2">
    <source>
        <dbReference type="EMBL" id="SMP58408.1"/>
    </source>
</evidence>
<comment type="caution">
    <text evidence="2">The sequence shown here is derived from an EMBL/GenBank/DDBJ whole genome shotgun (WGS) entry which is preliminary data.</text>
</comment>